<dbReference type="InterPro" id="IPR001845">
    <property type="entry name" value="HTH_ArsR_DNA-bd_dom"/>
</dbReference>
<dbReference type="GO" id="GO:0003700">
    <property type="term" value="F:DNA-binding transcription factor activity"/>
    <property type="evidence" value="ECO:0007669"/>
    <property type="project" value="InterPro"/>
</dbReference>
<sequence>MTTGRPTGYSAISSYSRVEILHLVQEQPQRTIAEIVAATKLHPNTVREHLQRLIDEGYVVAAAEHRTTRGRPRVLYSAADGIAATSAVQRRKVIAAAERGDLMRRVLPGEDPELAPDALHQVDALVEDLIDAGFDPLVDERDLTIDLTPCAQATAQAAHREVLCQVHLELMQSVLAAAGGPLSIDGMRPSCDPNECVVQLMLADAGRVPTPA</sequence>
<dbReference type="CDD" id="cd00090">
    <property type="entry name" value="HTH_ARSR"/>
    <property type="match status" value="1"/>
</dbReference>
<dbReference type="STRING" id="36805.BOH66_04795"/>
<dbReference type="InterPro" id="IPR036388">
    <property type="entry name" value="WH-like_DNA-bd_sf"/>
</dbReference>
<dbReference type="OrthoDB" id="3399802at2"/>
<dbReference type="SUPFAM" id="SSF46785">
    <property type="entry name" value="Winged helix' DNA-binding domain"/>
    <property type="match status" value="1"/>
</dbReference>
<accession>A0A1P8U6C9</accession>
<dbReference type="RefSeq" id="WP_076689775.1">
    <property type="nucleotide sequence ID" value="NZ_CP018762.1"/>
</dbReference>
<gene>
    <name evidence="2" type="ORF">BOH66_04795</name>
</gene>
<keyword evidence="3" id="KW-1185">Reference proteome</keyword>
<feature type="domain" description="HTH arsR-type" evidence="1">
    <location>
        <begin position="16"/>
        <end position="59"/>
    </location>
</feature>
<evidence type="ECO:0000259" key="1">
    <source>
        <dbReference type="Pfam" id="PF01022"/>
    </source>
</evidence>
<dbReference type="Gene3D" id="1.10.10.10">
    <property type="entry name" value="Winged helix-like DNA-binding domain superfamily/Winged helix DNA-binding domain"/>
    <property type="match status" value="1"/>
</dbReference>
<organism evidence="2 3">
    <name type="scientific">Microbacterium aurum</name>
    <dbReference type="NCBI Taxonomy" id="36805"/>
    <lineage>
        <taxon>Bacteria</taxon>
        <taxon>Bacillati</taxon>
        <taxon>Actinomycetota</taxon>
        <taxon>Actinomycetes</taxon>
        <taxon>Micrococcales</taxon>
        <taxon>Microbacteriaceae</taxon>
        <taxon>Microbacterium</taxon>
    </lineage>
</organism>
<dbReference type="Pfam" id="PF01022">
    <property type="entry name" value="HTH_5"/>
    <property type="match status" value="1"/>
</dbReference>
<dbReference type="InterPro" id="IPR011991">
    <property type="entry name" value="ArsR-like_HTH"/>
</dbReference>
<dbReference type="AlphaFoldDB" id="A0A1P8U6C9"/>
<proteinExistence type="predicted"/>
<dbReference type="KEGG" id="maur:BOH66_04795"/>
<reference evidence="2 3" key="1">
    <citation type="submission" date="2016-12" db="EMBL/GenBank/DDBJ databases">
        <title>Complete genome sequence of Microbacterium aurum KACC 15219.</title>
        <authorList>
            <person name="Jung Y."/>
            <person name="Shin J.-H."/>
            <person name="Lee Y.-J."/>
            <person name="Yi H."/>
            <person name="Bahn Y.-S."/>
            <person name="Kim J.F."/>
            <person name="Lee D.-W."/>
        </authorList>
    </citation>
    <scope>NUCLEOTIDE SEQUENCE [LARGE SCALE GENOMIC DNA]</scope>
    <source>
        <strain evidence="2 3">KACC 15219</strain>
    </source>
</reference>
<evidence type="ECO:0000313" key="3">
    <source>
        <dbReference type="Proteomes" id="UP000187185"/>
    </source>
</evidence>
<dbReference type="EMBL" id="CP018762">
    <property type="protein sequence ID" value="APZ33659.1"/>
    <property type="molecule type" value="Genomic_DNA"/>
</dbReference>
<protein>
    <submittedName>
        <fullName evidence="2">Transcriptional regulator</fullName>
    </submittedName>
</protein>
<dbReference type="Proteomes" id="UP000187185">
    <property type="component" value="Chromosome"/>
</dbReference>
<evidence type="ECO:0000313" key="2">
    <source>
        <dbReference type="EMBL" id="APZ33659.1"/>
    </source>
</evidence>
<dbReference type="InterPro" id="IPR036390">
    <property type="entry name" value="WH_DNA-bd_sf"/>
</dbReference>
<name>A0A1P8U6C9_9MICO</name>